<dbReference type="PANTHER" id="PTHR43798">
    <property type="entry name" value="MONOACYLGLYCEROL LIPASE"/>
    <property type="match status" value="1"/>
</dbReference>
<dbReference type="RefSeq" id="WP_196203038.1">
    <property type="nucleotide sequence ID" value="NZ_JADPUN010000198.1"/>
</dbReference>
<feature type="domain" description="AB hydrolase-1" evidence="1">
    <location>
        <begin position="93"/>
        <end position="317"/>
    </location>
</feature>
<accession>A0ABS0GZZ3</accession>
<dbReference type="Proteomes" id="UP000638560">
    <property type="component" value="Unassembled WGS sequence"/>
</dbReference>
<dbReference type="InterPro" id="IPR029058">
    <property type="entry name" value="AB_hydrolase_fold"/>
</dbReference>
<organism evidence="2 3">
    <name type="scientific">Plantactinospora alkalitolerans</name>
    <dbReference type="NCBI Taxonomy" id="2789879"/>
    <lineage>
        <taxon>Bacteria</taxon>
        <taxon>Bacillati</taxon>
        <taxon>Actinomycetota</taxon>
        <taxon>Actinomycetes</taxon>
        <taxon>Micromonosporales</taxon>
        <taxon>Micromonosporaceae</taxon>
        <taxon>Plantactinospora</taxon>
    </lineage>
</organism>
<evidence type="ECO:0000259" key="1">
    <source>
        <dbReference type="Pfam" id="PF12697"/>
    </source>
</evidence>
<dbReference type="InterPro" id="IPR050266">
    <property type="entry name" value="AB_hydrolase_sf"/>
</dbReference>
<sequence length="331" mass="36054">MRKILSWLRSHRRWFLTGAAIVAGITMLATIALRQPSPVGHFTSAQGQDRYLAAYDRAMDEMPDPDRTLDIRTSYGVVRLYHFAGADPGAPPLLLLPGTSSGSPVWADNMPSLLRVRSVYTVDLLGEPGLSIQQRPISSPRDHARWLHEVVVNLPEERVYLLGLSIGGWTAMNLTVHQPEKVAGVIVLDPVMVFANLAPEAIIRSIPASVRWLPKSWRDSFASWTANDAPVEDVPVARMIEAGMQTYAMKLSAPTRLTEQQLEKLQTPTLALIAGKSRMHDAASAAEVARRALPHGTVKVYPEASHAINGEHPDQIASDVATFLGDAAGAA</sequence>
<comment type="caution">
    <text evidence="2">The sequence shown here is derived from an EMBL/GenBank/DDBJ whole genome shotgun (WGS) entry which is preliminary data.</text>
</comment>
<keyword evidence="3" id="KW-1185">Reference proteome</keyword>
<protein>
    <submittedName>
        <fullName evidence="2">Alpha/beta hydrolase</fullName>
    </submittedName>
</protein>
<dbReference type="Pfam" id="PF12697">
    <property type="entry name" value="Abhydrolase_6"/>
    <property type="match status" value="1"/>
</dbReference>
<dbReference type="Gene3D" id="3.40.50.1820">
    <property type="entry name" value="alpha/beta hydrolase"/>
    <property type="match status" value="1"/>
</dbReference>
<gene>
    <name evidence="2" type="ORF">I0C86_21410</name>
</gene>
<keyword evidence="2" id="KW-0378">Hydrolase</keyword>
<dbReference type="SUPFAM" id="SSF53474">
    <property type="entry name" value="alpha/beta-Hydrolases"/>
    <property type="match status" value="1"/>
</dbReference>
<evidence type="ECO:0000313" key="3">
    <source>
        <dbReference type="Proteomes" id="UP000638560"/>
    </source>
</evidence>
<evidence type="ECO:0000313" key="2">
    <source>
        <dbReference type="EMBL" id="MBF9131499.1"/>
    </source>
</evidence>
<dbReference type="GO" id="GO:0016787">
    <property type="term" value="F:hydrolase activity"/>
    <property type="evidence" value="ECO:0007669"/>
    <property type="project" value="UniProtKB-KW"/>
</dbReference>
<dbReference type="EMBL" id="JADPUN010000198">
    <property type="protein sequence ID" value="MBF9131499.1"/>
    <property type="molecule type" value="Genomic_DNA"/>
</dbReference>
<dbReference type="PANTHER" id="PTHR43798:SF33">
    <property type="entry name" value="HYDROLASE, PUTATIVE (AFU_ORTHOLOGUE AFUA_2G14860)-RELATED"/>
    <property type="match status" value="1"/>
</dbReference>
<proteinExistence type="predicted"/>
<reference evidence="2 3" key="1">
    <citation type="submission" date="2020-11" db="EMBL/GenBank/DDBJ databases">
        <title>A novel isolate from a Black sea contaminated sediment with potential to produce alkanes: Plantactinospora alkalitolerans sp. nov.</title>
        <authorList>
            <person name="Carro L."/>
            <person name="Veyisoglu A."/>
            <person name="Guven K."/>
            <person name="Schumann P."/>
            <person name="Klenk H.-P."/>
            <person name="Sahin N."/>
        </authorList>
    </citation>
    <scope>NUCLEOTIDE SEQUENCE [LARGE SCALE GENOMIC DNA]</scope>
    <source>
        <strain evidence="2 3">S1510</strain>
    </source>
</reference>
<name>A0ABS0GZZ3_9ACTN</name>
<dbReference type="InterPro" id="IPR000073">
    <property type="entry name" value="AB_hydrolase_1"/>
</dbReference>